<dbReference type="InterPro" id="IPR008000">
    <property type="entry name" value="Rham/fucose_mutarotase"/>
</dbReference>
<evidence type="ECO:0000256" key="1">
    <source>
        <dbReference type="ARBA" id="ARBA00022490"/>
    </source>
</evidence>
<comment type="catalytic activity">
    <reaction evidence="5">
        <text>alpha-L-rhamnose = beta-L-rhamnose</text>
        <dbReference type="Rhea" id="RHEA:25584"/>
        <dbReference type="ChEBI" id="CHEBI:27586"/>
        <dbReference type="ChEBI" id="CHEBI:27907"/>
        <dbReference type="EC" id="5.1.3.32"/>
    </reaction>
</comment>
<dbReference type="InterPro" id="IPR013448">
    <property type="entry name" value="L-rhamnose_mutarotase"/>
</dbReference>
<feature type="active site" description="Proton donor" evidence="5">
    <location>
        <position position="23"/>
    </location>
</feature>
<feature type="binding site" evidence="5">
    <location>
        <position position="19"/>
    </location>
    <ligand>
        <name>substrate</name>
    </ligand>
</feature>
<feature type="binding site" evidence="5">
    <location>
        <position position="42"/>
    </location>
    <ligand>
        <name>substrate</name>
    </ligand>
</feature>
<evidence type="ECO:0000313" key="7">
    <source>
        <dbReference type="EMBL" id="MDT8761075.1"/>
    </source>
</evidence>
<comment type="similarity">
    <text evidence="5">Belongs to the rhamnose mutarotase family.</text>
</comment>
<reference evidence="7" key="1">
    <citation type="submission" date="2022-04" db="EMBL/GenBank/DDBJ databases">
        <title>Tomato heritable bacteria conferring resistance against bacterial wilt.</title>
        <authorList>
            <person name="Yin J."/>
        </authorList>
    </citation>
    <scope>NUCLEOTIDE SEQUENCE</scope>
    <source>
        <strain evidence="7">Cra20</strain>
    </source>
</reference>
<dbReference type="SUPFAM" id="SSF54909">
    <property type="entry name" value="Dimeric alpha+beta barrel"/>
    <property type="match status" value="1"/>
</dbReference>
<gene>
    <name evidence="5 7" type="primary">rhaM</name>
    <name evidence="7" type="ORF">MZO42_20440</name>
</gene>
<keyword evidence="1 5" id="KW-0963">Cytoplasm</keyword>
<dbReference type="NCBIfam" id="TIGR02625">
    <property type="entry name" value="YiiL_rotase"/>
    <property type="match status" value="1"/>
</dbReference>
<comment type="caution">
    <text evidence="7">The sequence shown here is derived from an EMBL/GenBank/DDBJ whole genome shotgun (WGS) entry which is preliminary data.</text>
</comment>
<evidence type="ECO:0000256" key="3">
    <source>
        <dbReference type="ARBA" id="ARBA00023277"/>
    </source>
</evidence>
<dbReference type="EMBL" id="JALMLT010000007">
    <property type="protein sequence ID" value="MDT8761075.1"/>
    <property type="molecule type" value="Genomic_DNA"/>
</dbReference>
<dbReference type="GO" id="GO:0062192">
    <property type="term" value="F:L-rhamnose mutarotase activity"/>
    <property type="evidence" value="ECO:0007669"/>
    <property type="project" value="UniProtKB-EC"/>
</dbReference>
<protein>
    <recommendedName>
        <fullName evidence="5 6">L-rhamnose mutarotase</fullName>
        <ecNumber evidence="5 6">5.1.3.32</ecNumber>
    </recommendedName>
    <alternativeName>
        <fullName evidence="5">Rhamnose 1-epimerase</fullName>
    </alternativeName>
    <alternativeName>
        <fullName evidence="5">Type-3 mutarotase</fullName>
    </alternativeName>
</protein>
<evidence type="ECO:0000256" key="4">
    <source>
        <dbReference type="ARBA" id="ARBA00023308"/>
    </source>
</evidence>
<dbReference type="Pfam" id="PF05336">
    <property type="entry name" value="rhaM"/>
    <property type="match status" value="1"/>
</dbReference>
<name>A0ABU3NC82_9SPHN</name>
<proteinExistence type="inferred from homology"/>
<keyword evidence="2 5" id="KW-0413">Isomerase</keyword>
<comment type="subunit">
    <text evidence="5">Homodimer.</text>
</comment>
<comment type="function">
    <text evidence="5">Involved in the anomeric conversion of L-rhamnose.</text>
</comment>
<feature type="binding site" evidence="5">
    <location>
        <begin position="77"/>
        <end position="78"/>
    </location>
    <ligand>
        <name>substrate</name>
    </ligand>
</feature>
<organism evidence="7">
    <name type="scientific">Sphingomonas psychrotolerans</name>
    <dbReference type="NCBI Taxonomy" id="1327635"/>
    <lineage>
        <taxon>Bacteria</taxon>
        <taxon>Pseudomonadati</taxon>
        <taxon>Pseudomonadota</taxon>
        <taxon>Alphaproteobacteria</taxon>
        <taxon>Sphingomonadales</taxon>
        <taxon>Sphingomonadaceae</taxon>
        <taxon>Sphingomonas</taxon>
    </lineage>
</organism>
<comment type="subcellular location">
    <subcellularLocation>
        <location evidence="5">Cytoplasm</location>
    </subcellularLocation>
</comment>
<dbReference type="InterPro" id="IPR011008">
    <property type="entry name" value="Dimeric_a/b-barrel"/>
</dbReference>
<keyword evidence="3 5" id="KW-0119">Carbohydrate metabolism</keyword>
<dbReference type="PANTHER" id="PTHR34389:SF2">
    <property type="entry name" value="L-RHAMNOSE MUTAROTASE"/>
    <property type="match status" value="1"/>
</dbReference>
<comment type="pathway">
    <text evidence="5">Carbohydrate metabolism; L-rhamnose metabolism.</text>
</comment>
<evidence type="ECO:0000256" key="6">
    <source>
        <dbReference type="NCBIfam" id="TIGR02625"/>
    </source>
</evidence>
<dbReference type="Gene3D" id="3.30.70.100">
    <property type="match status" value="1"/>
</dbReference>
<dbReference type="EC" id="5.1.3.32" evidence="5 6"/>
<evidence type="ECO:0000256" key="2">
    <source>
        <dbReference type="ARBA" id="ARBA00023235"/>
    </source>
</evidence>
<keyword evidence="4 5" id="KW-0684">Rhamnose metabolism</keyword>
<dbReference type="HAMAP" id="MF_01663">
    <property type="entry name" value="L_rham_rotase"/>
    <property type="match status" value="1"/>
</dbReference>
<sequence length="105" mass="12347">MTSIHAFRMQLKPGVAEEYRARHDAIWPELAELLHHSGIRDYSIFLDETTNALFAVLRLTDDNSREALPEHPVMRKWWDYMAPLMEVEPGNKPKEWPLKPVFHLP</sequence>
<evidence type="ECO:0000256" key="5">
    <source>
        <dbReference type="HAMAP-Rule" id="MF_01663"/>
    </source>
</evidence>
<dbReference type="PANTHER" id="PTHR34389">
    <property type="entry name" value="L-RHAMNOSE MUTAROTASE"/>
    <property type="match status" value="1"/>
</dbReference>
<accession>A0ABU3NC82</accession>